<organism evidence="1 2">
    <name type="scientific">Lymnaea stagnalis</name>
    <name type="common">Great pond snail</name>
    <name type="synonym">Helix stagnalis</name>
    <dbReference type="NCBI Taxonomy" id="6523"/>
    <lineage>
        <taxon>Eukaryota</taxon>
        <taxon>Metazoa</taxon>
        <taxon>Spiralia</taxon>
        <taxon>Lophotrochozoa</taxon>
        <taxon>Mollusca</taxon>
        <taxon>Gastropoda</taxon>
        <taxon>Heterobranchia</taxon>
        <taxon>Euthyneura</taxon>
        <taxon>Panpulmonata</taxon>
        <taxon>Hygrophila</taxon>
        <taxon>Lymnaeoidea</taxon>
        <taxon>Lymnaeidae</taxon>
        <taxon>Lymnaea</taxon>
    </lineage>
</organism>
<name>A0AAV2HHE9_LYMST</name>
<proteinExistence type="predicted"/>
<gene>
    <name evidence="1" type="ORF">GSLYS_00005661001</name>
</gene>
<dbReference type="Proteomes" id="UP001497497">
    <property type="component" value="Unassembled WGS sequence"/>
</dbReference>
<comment type="caution">
    <text evidence="1">The sequence shown here is derived from an EMBL/GenBank/DDBJ whole genome shotgun (WGS) entry which is preliminary data.</text>
</comment>
<evidence type="ECO:0000313" key="2">
    <source>
        <dbReference type="Proteomes" id="UP001497497"/>
    </source>
</evidence>
<protein>
    <submittedName>
        <fullName evidence="1">Uncharacterized protein</fullName>
    </submittedName>
</protein>
<feature type="non-terminal residue" evidence="1">
    <location>
        <position position="1"/>
    </location>
</feature>
<reference evidence="1 2" key="1">
    <citation type="submission" date="2024-04" db="EMBL/GenBank/DDBJ databases">
        <authorList>
            <consortium name="Genoscope - CEA"/>
            <person name="William W."/>
        </authorList>
    </citation>
    <scope>NUCLEOTIDE SEQUENCE [LARGE SCALE GENOMIC DNA]</scope>
</reference>
<sequence>GNSVAQPLVIQRSLPVLSPSMKTSSSTFPNVVVNHKPTGDCDVSPQMVLTSGASLLQPVVLTQAVGRRTSQEKTSNVPGAPSYISLEKGKPFIALDSNGTTTVIQADLFSVLSQPSIEVTTSPGPAQTPQPAPNTLTTFSAAPKVRTVTLAAPSGAPTSTNLLTTPTAQSQPNPLAASLLAASSILKPLQTFSTLGKVSTTVPSIILGNATKPSTQQQDVVMYQVGQDALKGIQVHIVPHAGSAQNASTHVLKAVSTKPVSQVTFDKIPSNIPGSAVLAKKTLWKVSSTPLSLNVQTQTRPLQKQKVSKSKSPVDQLSISQKVEAIINRELKALSDIGAKKLHVDSRAGFNIAKASKRPGKLANAKQVSKSIINKLQLKLAESAQLTAKSATSTEGSSVSLPSTECCSVSLPSTDDSSVSLLTSHQNSAAGGQSSIVLDFQQALNAHKLNLNTLDQADLAHLSGDECQKVKPLAELCKRYLAQLF</sequence>
<evidence type="ECO:0000313" key="1">
    <source>
        <dbReference type="EMBL" id="CAL1531566.1"/>
    </source>
</evidence>
<accession>A0AAV2HHE9</accession>
<dbReference type="AlphaFoldDB" id="A0AAV2HHE9"/>
<keyword evidence="2" id="KW-1185">Reference proteome</keyword>
<dbReference type="EMBL" id="CAXITT010000093">
    <property type="protein sequence ID" value="CAL1531566.1"/>
    <property type="molecule type" value="Genomic_DNA"/>
</dbReference>
<feature type="non-terminal residue" evidence="1">
    <location>
        <position position="485"/>
    </location>
</feature>